<gene>
    <name evidence="2" type="ORF">Ddye_011760</name>
</gene>
<reference evidence="2" key="1">
    <citation type="journal article" date="2023" name="Plant J.">
        <title>Genome sequences and population genomics provide insights into the demographic history, inbreeding, and mutation load of two 'living fossil' tree species of Dipteronia.</title>
        <authorList>
            <person name="Feng Y."/>
            <person name="Comes H.P."/>
            <person name="Chen J."/>
            <person name="Zhu S."/>
            <person name="Lu R."/>
            <person name="Zhang X."/>
            <person name="Li P."/>
            <person name="Qiu J."/>
            <person name="Olsen K.M."/>
            <person name="Qiu Y."/>
        </authorList>
    </citation>
    <scope>NUCLEOTIDE SEQUENCE</scope>
    <source>
        <strain evidence="2">KIB01</strain>
    </source>
</reference>
<comment type="caution">
    <text evidence="2">The sequence shown here is derived from an EMBL/GenBank/DDBJ whole genome shotgun (WGS) entry which is preliminary data.</text>
</comment>
<dbReference type="EMBL" id="JANJYI010000004">
    <property type="protein sequence ID" value="KAK2651904.1"/>
    <property type="molecule type" value="Genomic_DNA"/>
</dbReference>
<dbReference type="AlphaFoldDB" id="A0AAD9X315"/>
<dbReference type="InterPro" id="IPR012337">
    <property type="entry name" value="RNaseH-like_sf"/>
</dbReference>
<name>A0AAD9X315_9ROSI</name>
<keyword evidence="3" id="KW-1185">Reference proteome</keyword>
<accession>A0AAD9X315</accession>
<dbReference type="Pfam" id="PF05699">
    <property type="entry name" value="Dimer_Tnp_hAT"/>
    <property type="match status" value="1"/>
</dbReference>
<organism evidence="2 3">
    <name type="scientific">Dipteronia dyeriana</name>
    <dbReference type="NCBI Taxonomy" id="168575"/>
    <lineage>
        <taxon>Eukaryota</taxon>
        <taxon>Viridiplantae</taxon>
        <taxon>Streptophyta</taxon>
        <taxon>Embryophyta</taxon>
        <taxon>Tracheophyta</taxon>
        <taxon>Spermatophyta</taxon>
        <taxon>Magnoliopsida</taxon>
        <taxon>eudicotyledons</taxon>
        <taxon>Gunneridae</taxon>
        <taxon>Pentapetalae</taxon>
        <taxon>rosids</taxon>
        <taxon>malvids</taxon>
        <taxon>Sapindales</taxon>
        <taxon>Sapindaceae</taxon>
        <taxon>Hippocastanoideae</taxon>
        <taxon>Acereae</taxon>
        <taxon>Dipteronia</taxon>
    </lineage>
</organism>
<dbReference type="GO" id="GO:0046983">
    <property type="term" value="F:protein dimerization activity"/>
    <property type="evidence" value="ECO:0007669"/>
    <property type="project" value="InterPro"/>
</dbReference>
<dbReference type="SUPFAM" id="SSF53098">
    <property type="entry name" value="Ribonuclease H-like"/>
    <property type="match status" value="1"/>
</dbReference>
<evidence type="ECO:0000313" key="2">
    <source>
        <dbReference type="EMBL" id="KAK2651904.1"/>
    </source>
</evidence>
<dbReference type="InterPro" id="IPR008906">
    <property type="entry name" value="HATC_C_dom"/>
</dbReference>
<feature type="domain" description="HAT C-terminal dimerisation" evidence="1">
    <location>
        <begin position="3"/>
        <end position="58"/>
    </location>
</feature>
<evidence type="ECO:0000313" key="3">
    <source>
        <dbReference type="Proteomes" id="UP001280121"/>
    </source>
</evidence>
<protein>
    <recommendedName>
        <fullName evidence="1">HAT C-terminal dimerisation domain-containing protein</fullName>
    </recommendedName>
</protein>
<evidence type="ECO:0000259" key="1">
    <source>
        <dbReference type="Pfam" id="PF05699"/>
    </source>
</evidence>
<sequence>MYESQTPNLQRVAIRILSLTSSSSGCERNWSTFEGIHTKKRNVLDVDRLNNLVYVKFNAELMNRHKRLRDKEKKVEVLEASDASNAYEWLVDQDDEEVELDQETDDDMDEEIEVQFESNEECADILGEGDLD</sequence>
<dbReference type="Proteomes" id="UP001280121">
    <property type="component" value="Unassembled WGS sequence"/>
</dbReference>
<proteinExistence type="predicted"/>